<gene>
    <name evidence="3" type="ORF">C4784_26960</name>
    <name evidence="2" type="ORF">C4855_04610</name>
</gene>
<dbReference type="Proteomes" id="UP000245551">
    <property type="component" value="Unassembled WGS sequence"/>
</dbReference>
<proteinExistence type="predicted"/>
<feature type="signal peptide" evidence="1">
    <location>
        <begin position="1"/>
        <end position="24"/>
    </location>
</feature>
<accession>A0A2T8XKS5</accession>
<dbReference type="EMBL" id="QDLV01000002">
    <property type="protein sequence ID" value="PVJ51294.1"/>
    <property type="molecule type" value="Genomic_DNA"/>
</dbReference>
<protein>
    <submittedName>
        <fullName evidence="2">Uncharacterized protein</fullName>
    </submittedName>
</protein>
<evidence type="ECO:0000313" key="3">
    <source>
        <dbReference type="EMBL" id="PVM62728.1"/>
    </source>
</evidence>
<evidence type="ECO:0000256" key="1">
    <source>
        <dbReference type="SAM" id="SignalP"/>
    </source>
</evidence>
<reference evidence="4 5" key="1">
    <citation type="submission" date="2018-04" db="EMBL/GenBank/DDBJ databases">
        <title>Serotype diversity and antimicrobial resistance among Salmonella enterica isolated from patients at an equine referral hospital.</title>
        <authorList>
            <person name="Leon I.M."/>
            <person name="Lawhon S.D."/>
            <person name="Norman K.N."/>
            <person name="Threadgill D.S."/>
            <person name="Ohta N."/>
            <person name="Vinasco J."/>
            <person name="Scott H.M."/>
        </authorList>
    </citation>
    <scope>NUCLEOTIDE SEQUENCE [LARGE SCALE GENOMIC DNA]</scope>
    <source>
        <strain evidence="3 4">159</strain>
        <strain evidence="2 5">230</strain>
    </source>
</reference>
<evidence type="ECO:0000313" key="5">
    <source>
        <dbReference type="Proteomes" id="UP000245551"/>
    </source>
</evidence>
<feature type="chain" id="PRO_5036051692" evidence="1">
    <location>
        <begin position="25"/>
        <end position="111"/>
    </location>
</feature>
<dbReference type="EMBL" id="QDOO01000058">
    <property type="protein sequence ID" value="PVM62728.1"/>
    <property type="molecule type" value="Genomic_DNA"/>
</dbReference>
<dbReference type="Proteomes" id="UP000245068">
    <property type="component" value="Unassembled WGS sequence"/>
</dbReference>
<comment type="caution">
    <text evidence="2">The sequence shown here is derived from an EMBL/GenBank/DDBJ whole genome shotgun (WGS) entry which is preliminary data.</text>
</comment>
<sequence>MRRMRVKKILSALTGLLFAASAHADYLRDLQMTIQKANTGTETLMLWNVYRMTDSEGEPVTCGFVKGFDNAGHFVPFLYKNGTLYMNDDASPERGQEVYQASPCSRSSSPV</sequence>
<organism evidence="2 5">
    <name type="scientific">Salmonella enterica subsp. enterica serovar Gaminara</name>
    <dbReference type="NCBI Taxonomy" id="913070"/>
    <lineage>
        <taxon>Bacteria</taxon>
        <taxon>Pseudomonadati</taxon>
        <taxon>Pseudomonadota</taxon>
        <taxon>Gammaproteobacteria</taxon>
        <taxon>Enterobacterales</taxon>
        <taxon>Enterobacteriaceae</taxon>
        <taxon>Salmonella</taxon>
    </lineage>
</organism>
<keyword evidence="1" id="KW-0732">Signal</keyword>
<dbReference type="AlphaFoldDB" id="A0A2T8XKS5"/>
<evidence type="ECO:0000313" key="2">
    <source>
        <dbReference type="EMBL" id="PVJ51294.1"/>
    </source>
</evidence>
<name>A0A2T8XKS5_SALET</name>
<evidence type="ECO:0000313" key="4">
    <source>
        <dbReference type="Proteomes" id="UP000245068"/>
    </source>
</evidence>